<dbReference type="EMBL" id="VICG01000013">
    <property type="protein sequence ID" value="KAA8565605.1"/>
    <property type="molecule type" value="Genomic_DNA"/>
</dbReference>
<keyword evidence="2" id="KW-1185">Reference proteome</keyword>
<organism evidence="1 2">
    <name type="scientific">Monilinia fructicola</name>
    <name type="common">Brown rot fungus</name>
    <name type="synonym">Ciboria fructicola</name>
    <dbReference type="NCBI Taxonomy" id="38448"/>
    <lineage>
        <taxon>Eukaryota</taxon>
        <taxon>Fungi</taxon>
        <taxon>Dikarya</taxon>
        <taxon>Ascomycota</taxon>
        <taxon>Pezizomycotina</taxon>
        <taxon>Leotiomycetes</taxon>
        <taxon>Helotiales</taxon>
        <taxon>Sclerotiniaceae</taxon>
        <taxon>Monilinia</taxon>
    </lineage>
</organism>
<evidence type="ECO:0000313" key="2">
    <source>
        <dbReference type="Proteomes" id="UP000322873"/>
    </source>
</evidence>
<reference evidence="1 2" key="1">
    <citation type="submission" date="2019-06" db="EMBL/GenBank/DDBJ databases">
        <title>Genome Sequence of the Brown Rot Fungal Pathogen Monilinia fructicola.</title>
        <authorList>
            <person name="De Miccolis Angelini R.M."/>
            <person name="Landi L."/>
            <person name="Abate D."/>
            <person name="Pollastro S."/>
            <person name="Romanazzi G."/>
            <person name="Faretra F."/>
        </authorList>
    </citation>
    <scope>NUCLEOTIDE SEQUENCE [LARGE SCALE GENOMIC DNA]</scope>
    <source>
        <strain evidence="1 2">Mfrc123</strain>
    </source>
</reference>
<name>A0A5M9JEK5_MONFR</name>
<evidence type="ECO:0000313" key="1">
    <source>
        <dbReference type="EMBL" id="KAA8565605.1"/>
    </source>
</evidence>
<dbReference type="AlphaFoldDB" id="A0A5M9JEK5"/>
<gene>
    <name evidence="1" type="ORF">EYC84_009457</name>
</gene>
<dbReference type="Proteomes" id="UP000322873">
    <property type="component" value="Unassembled WGS sequence"/>
</dbReference>
<accession>A0A5M9JEK5</accession>
<comment type="caution">
    <text evidence="1">The sequence shown here is derived from an EMBL/GenBank/DDBJ whole genome shotgun (WGS) entry which is preliminary data.</text>
</comment>
<sequence>MFDEIPSIEFLSRVLLLSFNCTIGKFYEVDGKVTVVLRIPVLGERQNKRRDDNTVGSNLTSMGSKA</sequence>
<protein>
    <submittedName>
        <fullName evidence="1">Uncharacterized protein</fullName>
    </submittedName>
</protein>
<proteinExistence type="predicted"/>